<feature type="domain" description="Tetrapyrrole biosynthesis glutamyl-tRNA reductase dimerisation" evidence="15">
    <location>
        <begin position="319"/>
        <end position="418"/>
    </location>
</feature>
<evidence type="ECO:0000313" key="21">
    <source>
        <dbReference type="Proteomes" id="UP000182200"/>
    </source>
</evidence>
<feature type="binding site" evidence="9 11">
    <location>
        <begin position="48"/>
        <end position="51"/>
    </location>
    <ligand>
        <name>substrate</name>
    </ligand>
</feature>
<dbReference type="UniPathway" id="UPA00251">
    <property type="reaction ID" value="UER00316"/>
</dbReference>
<dbReference type="Proteomes" id="UP000182200">
    <property type="component" value="Unassembled WGS sequence"/>
</dbReference>
<proteinExistence type="inferred from homology"/>
<dbReference type="STRING" id="1633631.GCA_001442925_01105"/>
<feature type="domain" description="Quinate/shikimate 5-dehydrogenase/glutamyl-tRNA reductase" evidence="16">
    <location>
        <begin position="170"/>
        <end position="305"/>
    </location>
</feature>
<evidence type="ECO:0000259" key="16">
    <source>
        <dbReference type="Pfam" id="PF01488"/>
    </source>
</evidence>
<feature type="site" description="Important for activity" evidence="9 13">
    <location>
        <position position="98"/>
    </location>
</feature>
<feature type="binding site" evidence="9 12">
    <location>
        <begin position="188"/>
        <end position="193"/>
    </location>
    <ligand>
        <name>NADP(+)</name>
        <dbReference type="ChEBI" id="CHEBI:58349"/>
    </ligand>
</feature>
<accession>A0A0P1LMT6</accession>
<comment type="miscellaneous">
    <text evidence="9">During catalysis, the active site Cys acts as a nucleophile attacking the alpha-carbonyl group of tRNA-bound glutamate with the formation of a thioester intermediate between enzyme and glutamate, and the concomitant release of tRNA(Glu). The thioester intermediate is finally reduced by direct hydride transfer from NADPH, to form the product GSA.</text>
</comment>
<reference evidence="19" key="1">
    <citation type="submission" date="2015-11" db="EMBL/GenBank/DDBJ databases">
        <authorList>
            <person name="Zhang Y."/>
            <person name="Guo Z."/>
        </authorList>
    </citation>
    <scope>NUCLEOTIDE SEQUENCE [LARGE SCALE GENOMIC DNA]</scope>
    <source>
        <strain evidence="19">JGI-4</strain>
    </source>
</reference>
<accession>A0A0P1L9P1</accession>
<dbReference type="CDD" id="cd05213">
    <property type="entry name" value="NAD_bind_Glutamyl_tRNA_reduct"/>
    <property type="match status" value="1"/>
</dbReference>
<dbReference type="FunFam" id="3.30.460.30:FF:000001">
    <property type="entry name" value="Glutamyl-tRNA reductase"/>
    <property type="match status" value="1"/>
</dbReference>
<dbReference type="RefSeq" id="WP_047133356.1">
    <property type="nucleotide sequence ID" value="NZ_CZVI01000001.1"/>
</dbReference>
<evidence type="ECO:0000256" key="7">
    <source>
        <dbReference type="ARBA" id="ARBA00047464"/>
    </source>
</evidence>
<feature type="domain" description="Glutamyl-tRNA reductase N-terminal" evidence="17">
    <location>
        <begin position="6"/>
        <end position="155"/>
    </location>
</feature>
<dbReference type="PROSITE" id="PS00747">
    <property type="entry name" value="GLUTR"/>
    <property type="match status" value="1"/>
</dbReference>
<dbReference type="SUPFAM" id="SSF69742">
    <property type="entry name" value="Glutamyl tRNA-reductase catalytic, N-terminal domain"/>
    <property type="match status" value="1"/>
</dbReference>
<evidence type="ECO:0000313" key="20">
    <source>
        <dbReference type="Proteomes" id="UP000182011"/>
    </source>
</evidence>
<protein>
    <recommendedName>
        <fullName evidence="8 9">Glutamyl-tRNA reductase</fullName>
        <shortName evidence="9">GluTR</shortName>
        <ecNumber evidence="3 9">1.2.1.70</ecNumber>
    </recommendedName>
</protein>
<keyword evidence="21" id="KW-1185">Reference proteome</keyword>
<name>A0A0P1LYP1_9BACT</name>
<comment type="pathway">
    <text evidence="1 9 14">Porphyrin-containing compound metabolism; protoporphyrin-IX biosynthesis; 5-aminolevulinate from L-glutamyl-tRNA(Glu): step 1/2.</text>
</comment>
<dbReference type="GO" id="GO:0050661">
    <property type="term" value="F:NADP binding"/>
    <property type="evidence" value="ECO:0007669"/>
    <property type="project" value="InterPro"/>
</dbReference>
<dbReference type="Pfam" id="PF05201">
    <property type="entry name" value="GlutR_N"/>
    <property type="match status" value="1"/>
</dbReference>
<accession>A0A0P1NWB2</accession>
<feature type="binding site" evidence="9 11">
    <location>
        <position position="108"/>
    </location>
    <ligand>
        <name>substrate</name>
    </ligand>
</feature>
<dbReference type="EMBL" id="CZVI01000001">
    <property type="protein sequence ID" value="CUS77769.1"/>
    <property type="molecule type" value="Genomic_DNA"/>
</dbReference>
<dbReference type="GO" id="GO:0008883">
    <property type="term" value="F:glutamyl-tRNA reductase activity"/>
    <property type="evidence" value="ECO:0007669"/>
    <property type="project" value="UniProtKB-UniRule"/>
</dbReference>
<dbReference type="OrthoDB" id="110209at2"/>
<dbReference type="Gene3D" id="3.30.460.30">
    <property type="entry name" value="Glutamyl-tRNA reductase, N-terminal domain"/>
    <property type="match status" value="1"/>
</dbReference>
<dbReference type="PIRSF" id="PIRSF000445">
    <property type="entry name" value="4pyrrol_synth_GluRdtase"/>
    <property type="match status" value="1"/>
</dbReference>
<evidence type="ECO:0000256" key="4">
    <source>
        <dbReference type="ARBA" id="ARBA00022857"/>
    </source>
</evidence>
<accession>A0A0P1MEA0</accession>
<dbReference type="InterPro" id="IPR015895">
    <property type="entry name" value="4pyrrol_synth_GluRdtase_N"/>
</dbReference>
<dbReference type="InterPro" id="IPR036453">
    <property type="entry name" value="GluRdtase_dimer_dom_sf"/>
</dbReference>
<dbReference type="InterPro" id="IPR015896">
    <property type="entry name" value="4pyrrol_synth_GluRdtase_dimer"/>
</dbReference>
<evidence type="ECO:0000256" key="2">
    <source>
        <dbReference type="ARBA" id="ARBA00005916"/>
    </source>
</evidence>
<comment type="subunit">
    <text evidence="9">Homodimer.</text>
</comment>
<evidence type="ECO:0000256" key="13">
    <source>
        <dbReference type="PIRSR" id="PIRSR000445-4"/>
    </source>
</evidence>
<dbReference type="SUPFAM" id="SSF51735">
    <property type="entry name" value="NAD(P)-binding Rossmann-fold domains"/>
    <property type="match status" value="1"/>
</dbReference>
<dbReference type="PANTHER" id="PTHR43013:SF1">
    <property type="entry name" value="GLUTAMYL-TRNA REDUCTASE"/>
    <property type="match status" value="1"/>
</dbReference>
<evidence type="ECO:0000256" key="10">
    <source>
        <dbReference type="PIRSR" id="PIRSR000445-1"/>
    </source>
</evidence>
<keyword evidence="6 9" id="KW-0627">Porphyrin biosynthesis</keyword>
<evidence type="ECO:0000256" key="5">
    <source>
        <dbReference type="ARBA" id="ARBA00023002"/>
    </source>
</evidence>
<comment type="domain">
    <text evidence="9">Possesses an unusual extended V-shaped dimeric structure with each monomer consisting of three distinct domains arranged along a curved 'spinal' alpha-helix. The N-terminal catalytic domain specifically recognizes the glutamate moiety of the substrate. The second domain is the NADPH-binding domain, and the third C-terminal domain is responsible for dimerization.</text>
</comment>
<dbReference type="Gene3D" id="3.40.50.720">
    <property type="entry name" value="NAD(P)-binding Rossmann-like Domain"/>
    <property type="match status" value="1"/>
</dbReference>
<dbReference type="EMBL" id="FAOP01000004">
    <property type="protein sequence ID" value="CUU04777.1"/>
    <property type="molecule type" value="Genomic_DNA"/>
</dbReference>
<evidence type="ECO:0000256" key="9">
    <source>
        <dbReference type="HAMAP-Rule" id="MF_00087"/>
    </source>
</evidence>
<dbReference type="EC" id="1.2.1.70" evidence="3 9"/>
<dbReference type="InterPro" id="IPR036291">
    <property type="entry name" value="NAD(P)-bd_dom_sf"/>
</dbReference>
<sequence length="421" mass="47837">MDLLLVGLNHKTASVEVREKIYYTLEETEKILPEIVYLFLKEGVLLSTCNRTELYGVLKSEEIKPEQLIDFLISKKEATGFVDPSHFYIMRSYDAIRHLLEVASGIDSMLIGDVQILGQVKDAYEVAVKCGVVGTLLHEVFHTAFRTGKRAKSETSISEGAVSVSYAAVELAEKIFADLSKKKGMLIGAGETAELTAKHLVAHGISELYIANRTIERAQKLAEQFNGKVIKLEEIPDKLAEVDIVISSVTVDNYILTFHQVKNAISKRGNKPILIIDIGVPRNVEPKIKDIENVFLEDIDSLESIAKSNYERRLNEIPKVQQIIDEELKKLIKWYEAHQVAPTIKLLRDRFEEIRRLEIEKYKNKFSPEDFEKVDALTKSLINKLLHTPTVNIRESSNGKPESERIKFIQFVRELFGLEQK</sequence>
<evidence type="ECO:0000256" key="11">
    <source>
        <dbReference type="PIRSR" id="PIRSR000445-2"/>
    </source>
</evidence>
<dbReference type="InterPro" id="IPR006151">
    <property type="entry name" value="Shikm_DH/Glu-tRNA_Rdtase"/>
</dbReference>
<dbReference type="Pfam" id="PF00745">
    <property type="entry name" value="GlutR_dimer"/>
    <property type="match status" value="1"/>
</dbReference>
<dbReference type="SUPFAM" id="SSF69075">
    <property type="entry name" value="Glutamyl tRNA-reductase dimerization domain"/>
    <property type="match status" value="1"/>
</dbReference>
<evidence type="ECO:0000313" key="19">
    <source>
        <dbReference type="EMBL" id="CUU04777.1"/>
    </source>
</evidence>
<accession>A0A0S4N0Y8</accession>
<dbReference type="HAMAP" id="MF_00087">
    <property type="entry name" value="Glu_tRNA_reductase"/>
    <property type="match status" value="1"/>
</dbReference>
<dbReference type="FunFam" id="3.40.50.720:FF:000031">
    <property type="entry name" value="Glutamyl-tRNA reductase"/>
    <property type="match status" value="1"/>
</dbReference>
<evidence type="ECO:0000256" key="14">
    <source>
        <dbReference type="RuleBase" id="RU000584"/>
    </source>
</evidence>
<evidence type="ECO:0000259" key="17">
    <source>
        <dbReference type="Pfam" id="PF05201"/>
    </source>
</evidence>
<evidence type="ECO:0000313" key="18">
    <source>
        <dbReference type="EMBL" id="CUS77769.1"/>
    </source>
</evidence>
<dbReference type="AlphaFoldDB" id="A0A0P1LYP1"/>
<dbReference type="InterPro" id="IPR018214">
    <property type="entry name" value="GluRdtase_CS"/>
</dbReference>
<feature type="binding site" evidence="9 11">
    <location>
        <begin position="113"/>
        <end position="115"/>
    </location>
    <ligand>
        <name>substrate</name>
    </ligand>
</feature>
<keyword evidence="5 9" id="KW-0560">Oxidoreductase</keyword>
<comment type="catalytic activity">
    <reaction evidence="7 9 14">
        <text>(S)-4-amino-5-oxopentanoate + tRNA(Glu) + NADP(+) = L-glutamyl-tRNA(Glu) + NADPH + H(+)</text>
        <dbReference type="Rhea" id="RHEA:12344"/>
        <dbReference type="Rhea" id="RHEA-COMP:9663"/>
        <dbReference type="Rhea" id="RHEA-COMP:9680"/>
        <dbReference type="ChEBI" id="CHEBI:15378"/>
        <dbReference type="ChEBI" id="CHEBI:57501"/>
        <dbReference type="ChEBI" id="CHEBI:57783"/>
        <dbReference type="ChEBI" id="CHEBI:58349"/>
        <dbReference type="ChEBI" id="CHEBI:78442"/>
        <dbReference type="ChEBI" id="CHEBI:78520"/>
        <dbReference type="EC" id="1.2.1.70"/>
    </reaction>
</comment>
<evidence type="ECO:0000256" key="12">
    <source>
        <dbReference type="PIRSR" id="PIRSR000445-3"/>
    </source>
</evidence>
<evidence type="ECO:0000256" key="3">
    <source>
        <dbReference type="ARBA" id="ARBA00012970"/>
    </source>
</evidence>
<accession>A0A0P1P4V3</accession>
<dbReference type="Proteomes" id="UP000182011">
    <property type="component" value="Unassembled WGS sequence"/>
</dbReference>
<comment type="function">
    <text evidence="9">Catalyzes the NADPH-dependent reduction of glutamyl-tRNA(Glu) to glutamate 1-semialdehyde (GSA).</text>
</comment>
<comment type="similarity">
    <text evidence="2 9 14">Belongs to the glutamyl-tRNA reductase family.</text>
</comment>
<dbReference type="NCBIfam" id="TIGR01035">
    <property type="entry name" value="hemA"/>
    <property type="match status" value="1"/>
</dbReference>
<dbReference type="InterPro" id="IPR036343">
    <property type="entry name" value="GluRdtase_N_sf"/>
</dbReference>
<evidence type="ECO:0000256" key="8">
    <source>
        <dbReference type="ARBA" id="ARBA00068659"/>
    </source>
</evidence>
<evidence type="ECO:0000259" key="15">
    <source>
        <dbReference type="Pfam" id="PF00745"/>
    </source>
</evidence>
<feature type="binding site" evidence="9 11">
    <location>
        <position position="119"/>
    </location>
    <ligand>
        <name>substrate</name>
    </ligand>
</feature>
<accession>A0A0P1LYP1</accession>
<dbReference type="InterPro" id="IPR000343">
    <property type="entry name" value="4pyrrol_synth_GluRdtase"/>
</dbReference>
<evidence type="ECO:0000256" key="6">
    <source>
        <dbReference type="ARBA" id="ARBA00023244"/>
    </source>
</evidence>
<evidence type="ECO:0000256" key="1">
    <source>
        <dbReference type="ARBA" id="ARBA00005059"/>
    </source>
</evidence>
<dbReference type="PANTHER" id="PTHR43013">
    <property type="entry name" value="GLUTAMYL-TRNA REDUCTASE"/>
    <property type="match status" value="1"/>
</dbReference>
<feature type="active site" description="Nucleophile" evidence="9 10">
    <location>
        <position position="49"/>
    </location>
</feature>
<reference evidence="20 21" key="2">
    <citation type="submission" date="2015-11" db="EMBL/GenBank/DDBJ databases">
        <authorList>
            <person name="Varghese N."/>
        </authorList>
    </citation>
    <scope>NUCLEOTIDE SEQUENCE [LARGE SCALE GENOMIC DNA]</scope>
    <source>
        <strain evidence="18 21">JGI-8</strain>
    </source>
</reference>
<accession>A0A0P1P1T4</accession>
<gene>
    <name evidence="9" type="primary">hemA</name>
    <name evidence="19" type="ORF">JGI4_01106</name>
    <name evidence="18" type="ORF">JGI8_00162</name>
</gene>
<keyword evidence="4 9" id="KW-0521">NADP</keyword>
<dbReference type="Pfam" id="PF01488">
    <property type="entry name" value="Shikimate_DH"/>
    <property type="match status" value="1"/>
</dbReference>
<organism evidence="19 20">
    <name type="scientific">Candidatus Kryptonium thompsonii</name>
    <dbReference type="NCBI Taxonomy" id="1633631"/>
    <lineage>
        <taxon>Bacteria</taxon>
        <taxon>Pseudomonadati</taxon>
        <taxon>Candidatus Kryptoniota</taxon>
        <taxon>Candidatus Kryptonium</taxon>
    </lineage>
</organism>
<dbReference type="GO" id="GO:0019353">
    <property type="term" value="P:protoporphyrinogen IX biosynthetic process from glutamate"/>
    <property type="evidence" value="ECO:0007669"/>
    <property type="project" value="TreeGrafter"/>
</dbReference>